<dbReference type="GO" id="GO:0032259">
    <property type="term" value="P:methylation"/>
    <property type="evidence" value="ECO:0007669"/>
    <property type="project" value="UniProtKB-KW"/>
</dbReference>
<evidence type="ECO:0000313" key="4">
    <source>
        <dbReference type="EMBL" id="NVN39990.1"/>
    </source>
</evidence>
<evidence type="ECO:0000259" key="3">
    <source>
        <dbReference type="Pfam" id="PF08241"/>
    </source>
</evidence>
<dbReference type="Pfam" id="PF08241">
    <property type="entry name" value="Methyltransf_11"/>
    <property type="match status" value="1"/>
</dbReference>
<dbReference type="PANTHER" id="PTHR13090">
    <property type="entry name" value="ARGININE-HYDROXYLASE NDUFAF5, MITOCHONDRIAL"/>
    <property type="match status" value="1"/>
</dbReference>
<dbReference type="InterPro" id="IPR050602">
    <property type="entry name" value="Malonyl-ACP_OMT"/>
</dbReference>
<name>A0A850PBU1_9PROT</name>
<sequence length="290" mass="31416">MEDNTIFDRRAVRIHRERAARTIGAVEPILDEAAERLLERLDDTTRRFTRALDIGGRGVVAPRLRARGIDVISCDLSPAMARLSGGPCVCADEEALPFGPNSFDLVIANLSLHWVNDLPGALVQIRHALCPDGLFLASMPVLPTLAPLRATLMEAEVELRGGASARVSPFPELRDCAGLLQRARFALPVADAETLMLEYQTGLALLRDLRAAGETNALVVRDRRSVPHALFPTAVMRLQSDGTFAMPLHLAMMTGWAPSADQPRPLAPGAFTVSLEDALSAGNSERKNSE</sequence>
<dbReference type="GO" id="GO:0008757">
    <property type="term" value="F:S-adenosylmethionine-dependent methyltransferase activity"/>
    <property type="evidence" value="ECO:0007669"/>
    <property type="project" value="InterPro"/>
</dbReference>
<keyword evidence="1 4" id="KW-0489">Methyltransferase</keyword>
<dbReference type="Gene3D" id="3.40.50.150">
    <property type="entry name" value="Vaccinia Virus protein VP39"/>
    <property type="match status" value="1"/>
</dbReference>
<proteinExistence type="predicted"/>
<dbReference type="CDD" id="cd02440">
    <property type="entry name" value="AdoMet_MTases"/>
    <property type="match status" value="1"/>
</dbReference>
<gene>
    <name evidence="4" type="ORF">HUK82_05360</name>
</gene>
<comment type="caution">
    <text evidence="4">The sequence shown here is derived from an EMBL/GenBank/DDBJ whole genome shotgun (WGS) entry which is preliminary data.</text>
</comment>
<reference evidence="4 5" key="1">
    <citation type="submission" date="2020-06" db="EMBL/GenBank/DDBJ databases">
        <title>Description of novel acetic acid bacteria.</title>
        <authorList>
            <person name="Sombolestani A."/>
        </authorList>
    </citation>
    <scope>NUCLEOTIDE SEQUENCE [LARGE SCALE GENOMIC DNA]</scope>
    <source>
        <strain evidence="4 5">LMG 27010</strain>
    </source>
</reference>
<evidence type="ECO:0000256" key="1">
    <source>
        <dbReference type="ARBA" id="ARBA00022603"/>
    </source>
</evidence>
<dbReference type="RefSeq" id="WP_176612977.1">
    <property type="nucleotide sequence ID" value="NZ_JABXXR010000023.1"/>
</dbReference>
<dbReference type="InterPro" id="IPR013216">
    <property type="entry name" value="Methyltransf_11"/>
</dbReference>
<dbReference type="AlphaFoldDB" id="A0A850PBU1"/>
<feature type="domain" description="Methyltransferase type 11" evidence="3">
    <location>
        <begin position="52"/>
        <end position="136"/>
    </location>
</feature>
<dbReference type="PANTHER" id="PTHR13090:SF1">
    <property type="entry name" value="ARGININE-HYDROXYLASE NDUFAF5, MITOCHONDRIAL"/>
    <property type="match status" value="1"/>
</dbReference>
<dbReference type="Proteomes" id="UP000585665">
    <property type="component" value="Unassembled WGS sequence"/>
</dbReference>
<protein>
    <submittedName>
        <fullName evidence="4">Methyltransferase domain-containing protein</fullName>
    </submittedName>
</protein>
<keyword evidence="5" id="KW-1185">Reference proteome</keyword>
<evidence type="ECO:0000313" key="5">
    <source>
        <dbReference type="Proteomes" id="UP000585665"/>
    </source>
</evidence>
<dbReference type="SUPFAM" id="SSF53335">
    <property type="entry name" value="S-adenosyl-L-methionine-dependent methyltransferases"/>
    <property type="match status" value="1"/>
</dbReference>
<keyword evidence="2 4" id="KW-0808">Transferase</keyword>
<accession>A0A850PBU1</accession>
<evidence type="ECO:0000256" key="2">
    <source>
        <dbReference type="ARBA" id="ARBA00022679"/>
    </source>
</evidence>
<dbReference type="EMBL" id="JABXXR010000023">
    <property type="protein sequence ID" value="NVN39990.1"/>
    <property type="molecule type" value="Genomic_DNA"/>
</dbReference>
<dbReference type="InterPro" id="IPR029063">
    <property type="entry name" value="SAM-dependent_MTases_sf"/>
</dbReference>
<organism evidence="4 5">
    <name type="scientific">Ameyamaea chiangmaiensis</name>
    <dbReference type="NCBI Taxonomy" id="442969"/>
    <lineage>
        <taxon>Bacteria</taxon>
        <taxon>Pseudomonadati</taxon>
        <taxon>Pseudomonadota</taxon>
        <taxon>Alphaproteobacteria</taxon>
        <taxon>Acetobacterales</taxon>
        <taxon>Acetobacteraceae</taxon>
        <taxon>Ameyamaea</taxon>
    </lineage>
</organism>